<comment type="caution">
    <text evidence="1">The sequence shown here is derived from an EMBL/GenBank/DDBJ whole genome shotgun (WGS) entry which is preliminary data.</text>
</comment>
<organism evidence="1 2">
    <name type="scientific">Paracholeplasma vituli</name>
    <dbReference type="NCBI Taxonomy" id="69473"/>
    <lineage>
        <taxon>Bacteria</taxon>
        <taxon>Bacillati</taxon>
        <taxon>Mycoplasmatota</taxon>
        <taxon>Mollicutes</taxon>
        <taxon>Acholeplasmatales</taxon>
        <taxon>Acholeplasmataceae</taxon>
        <taxon>Paracholeplasma</taxon>
    </lineage>
</organism>
<keyword evidence="2" id="KW-1185">Reference proteome</keyword>
<proteinExistence type="predicted"/>
<reference evidence="2" key="1">
    <citation type="submission" date="2023-07" db="EMBL/GenBank/DDBJ databases">
        <title>Novel Mycoplasma species identified in domestic and wild animals.</title>
        <authorList>
            <person name="Volokhov D.V."/>
            <person name="Furtak V.A."/>
            <person name="Zagorodnyaya T.A."/>
        </authorList>
    </citation>
    <scope>NUCLEOTIDE SEQUENCE [LARGE SCALE GENOMIC DNA]</scope>
    <source>
        <strain evidence="2">92-19</strain>
    </source>
</reference>
<dbReference type="RefSeq" id="WP_262095365.1">
    <property type="nucleotide sequence ID" value="NZ_JAOEGN010000001.1"/>
</dbReference>
<gene>
    <name evidence="1" type="ORF">N7603_00560</name>
</gene>
<protein>
    <submittedName>
        <fullName evidence="1">Uncharacterized protein</fullName>
    </submittedName>
</protein>
<accession>A0ABT2PWQ0</accession>
<dbReference type="Proteomes" id="UP001209076">
    <property type="component" value="Unassembled WGS sequence"/>
</dbReference>
<evidence type="ECO:0000313" key="1">
    <source>
        <dbReference type="EMBL" id="MCU0104152.1"/>
    </source>
</evidence>
<name>A0ABT2PWQ0_9MOLU</name>
<evidence type="ECO:0000313" key="2">
    <source>
        <dbReference type="Proteomes" id="UP001209076"/>
    </source>
</evidence>
<dbReference type="EMBL" id="JAOEGN010000001">
    <property type="protein sequence ID" value="MCU0104152.1"/>
    <property type="molecule type" value="Genomic_DNA"/>
</dbReference>
<sequence length="277" mass="32330">MGKKLVDEYLKYNSMMSNPHKIIIPIDYDRLFYESYIKSHKAVPIDGIADYKDLDYILIKNGQYSVAIEDIKFDGSSLGKGSKNDKERFSIERDVKNHKLEESDHYCNGSTFHYDFSIETYINRFKENFDEHYKKIQKYHETLNSFLAHNNASSNGKLGFYLHDDFYQPVLYEINNEKRVLSPLVVPKILIYLRTKNDVDFVIISHYGLDNIPYIYFLNLKKESIDYLLNRTELLPENATFTHADATHYYASISQSIKTDISISFENSTKKSGGKTI</sequence>